<comment type="caution">
    <text evidence="9">The sequence shown here is derived from an EMBL/GenBank/DDBJ whole genome shotgun (WGS) entry which is preliminary data.</text>
</comment>
<feature type="domain" description="GH84" evidence="8">
    <location>
        <begin position="16"/>
        <end position="291"/>
    </location>
</feature>
<comment type="catalytic activity">
    <reaction evidence="5">
        <text>3-O-(N-acetyl-beta-D-glucosaminyl)-L-threonyl-[protein] + H2O = L-threonyl-[protein] + N-acetyl-D-glucosamine</text>
        <dbReference type="Rhea" id="RHEA:48892"/>
        <dbReference type="Rhea" id="RHEA-COMP:11060"/>
        <dbReference type="Rhea" id="RHEA-COMP:12252"/>
        <dbReference type="ChEBI" id="CHEBI:15377"/>
        <dbReference type="ChEBI" id="CHEBI:30013"/>
        <dbReference type="ChEBI" id="CHEBI:90840"/>
        <dbReference type="ChEBI" id="CHEBI:506227"/>
        <dbReference type="EC" id="3.2.1.169"/>
    </reaction>
</comment>
<dbReference type="InterPro" id="IPR017853">
    <property type="entry name" value="GH"/>
</dbReference>
<name>A0A8S1EJY3_9PELO</name>
<evidence type="ECO:0000256" key="4">
    <source>
        <dbReference type="ARBA" id="ARBA00050933"/>
    </source>
</evidence>
<keyword evidence="10" id="KW-1185">Reference proteome</keyword>
<dbReference type="Gene3D" id="1.20.58.240">
    <property type="entry name" value="STAT, domain 1"/>
    <property type="match status" value="1"/>
</dbReference>
<dbReference type="EC" id="3.2.1.169" evidence="6"/>
<dbReference type="InterPro" id="IPR011496">
    <property type="entry name" value="O-GlcNAcase_cat"/>
</dbReference>
<evidence type="ECO:0000256" key="3">
    <source>
        <dbReference type="ARBA" id="ARBA00030512"/>
    </source>
</evidence>
<evidence type="ECO:0000313" key="10">
    <source>
        <dbReference type="Proteomes" id="UP000494206"/>
    </source>
</evidence>
<dbReference type="EMBL" id="CADEPM010000002">
    <property type="protein sequence ID" value="CAB3400254.1"/>
    <property type="molecule type" value="Genomic_DNA"/>
</dbReference>
<gene>
    <name evidence="9" type="ORF">CBOVIS_LOCUS3229</name>
</gene>
<dbReference type="SUPFAM" id="SSF51445">
    <property type="entry name" value="(Trans)glycosidases"/>
    <property type="match status" value="1"/>
</dbReference>
<dbReference type="FunFam" id="3.20.20.80:FF:000009">
    <property type="entry name" value="O-GlcNAcase BT_4395"/>
    <property type="match status" value="1"/>
</dbReference>
<sequence>MSKDISRREAIRNSNYICGVVEGFYGRPWTLDQRKHLYVRMNDLGLNTYVYAPKDDVKHRAAWREMYTEEEIGILRDLVQNAHANGVNLVYALSPGLDIIYSDSNELVTLKRKLEQVAGTGCNSFALLFDDIEVTMQEIDKLQFNTFADAHVTVTNAVYEHLDPVQFYFCPTEYCESRAVPDLESSEYLNVVGANLHPNIHVLWTGPRVISRYLTVEHLRSVGNVLKRKPLIWDNLHANDYDQKRVFMGPFKERSVAIRQHTSGLLLNPNCKYEVNFIPFNTLSDWNAADHDASKESTNGQLADRRGLNIDCNTLTEYNPDLSVRNAIYAWIQNFNSRTGPSIPQIPKIDTSTDMASFVFERQKSETNSVMGEQPVPLEEIIQTVVSPQILKIPAEHNSLTVDYALPMEEDEPLGNDAEEPDHVDMESCDSPKPSNIMSFEVSQISSLVDMFYLPFECGERIRQLFDNYAWIVQNAAVMKKKHQEIETLDPLQSEWLTRYEFINEILSKLTEFFAYVTESSNKSLLSELIPYVYEAHGMSTVLLGLARWILQGTANDYPEEREAFFNYAPSEEPWATHCGFVNECVKMLAFDVKLVDLFNPKVALPVSVTTYEIRPFTSCDEAFITQLAYTSIITNDNIQRLRSKVFIDKYFPFVLAGSIHNFLCEETNLSANIRKPMCFAMAHINGIAMKSFLPGYKRQLCAKYEGDHSVEGFDAKHLIDDMNYWFPDVQDDVFTYYPAWLELYFNVDAYDAVPTRRLIQTIALSLALDGAHGMFVTCPLSEHDRYQYLLRLGFTDLGRSACKKFYILGHDLRTTIYSIETVPEESN</sequence>
<comment type="catalytic activity">
    <reaction evidence="4">
        <text>3-O-(N-acetyl-beta-D-glucosaminyl)-L-seryl-[protein] + H2O = N-acetyl-D-glucosamine + L-seryl-[protein]</text>
        <dbReference type="Rhea" id="RHEA:48876"/>
        <dbReference type="Rhea" id="RHEA-COMP:9863"/>
        <dbReference type="Rhea" id="RHEA-COMP:12251"/>
        <dbReference type="ChEBI" id="CHEBI:15377"/>
        <dbReference type="ChEBI" id="CHEBI:29999"/>
        <dbReference type="ChEBI" id="CHEBI:90838"/>
        <dbReference type="ChEBI" id="CHEBI:506227"/>
        <dbReference type="EC" id="3.2.1.169"/>
    </reaction>
</comment>
<dbReference type="PANTHER" id="PTHR13170:SF16">
    <property type="entry name" value="PROTEIN O-GLCNACASE"/>
    <property type="match status" value="1"/>
</dbReference>
<evidence type="ECO:0000256" key="1">
    <source>
        <dbReference type="ARBA" id="ARBA00022801"/>
    </source>
</evidence>
<dbReference type="PROSITE" id="PS52009">
    <property type="entry name" value="GH84"/>
    <property type="match status" value="1"/>
</dbReference>
<accession>A0A8S1EJY3</accession>
<evidence type="ECO:0000256" key="2">
    <source>
        <dbReference type="ARBA" id="ARBA00023295"/>
    </source>
</evidence>
<dbReference type="OrthoDB" id="9975416at2759"/>
<evidence type="ECO:0000259" key="8">
    <source>
        <dbReference type="PROSITE" id="PS52009"/>
    </source>
</evidence>
<dbReference type="Gene3D" id="3.40.630.30">
    <property type="match status" value="1"/>
</dbReference>
<dbReference type="AlphaFoldDB" id="A0A8S1EJY3"/>
<keyword evidence="2" id="KW-0326">Glycosidase</keyword>
<dbReference type="InterPro" id="IPR051822">
    <property type="entry name" value="Glycosyl_Hydrolase_84"/>
</dbReference>
<dbReference type="GO" id="GO:0009100">
    <property type="term" value="P:glycoprotein metabolic process"/>
    <property type="evidence" value="ECO:0007669"/>
    <property type="project" value="TreeGrafter"/>
</dbReference>
<evidence type="ECO:0000256" key="5">
    <source>
        <dbReference type="ARBA" id="ARBA00052136"/>
    </source>
</evidence>
<evidence type="ECO:0000256" key="7">
    <source>
        <dbReference type="ARBA" id="ARBA00076634"/>
    </source>
</evidence>
<proteinExistence type="predicted"/>
<dbReference type="Proteomes" id="UP000494206">
    <property type="component" value="Unassembled WGS sequence"/>
</dbReference>
<dbReference type="GO" id="GO:0102571">
    <property type="term" value="F:[protein]-3-O-(N-acetyl-D-glucosaminyl)-L-serine/L-threonine O-N-acetyl-alpha-D-glucosaminase activity"/>
    <property type="evidence" value="ECO:0007669"/>
    <property type="project" value="UniProtKB-EC"/>
</dbReference>
<dbReference type="Gene3D" id="3.20.20.80">
    <property type="entry name" value="Glycosidases"/>
    <property type="match status" value="1"/>
</dbReference>
<evidence type="ECO:0000313" key="9">
    <source>
        <dbReference type="EMBL" id="CAB3400254.1"/>
    </source>
</evidence>
<evidence type="ECO:0000256" key="6">
    <source>
        <dbReference type="ARBA" id="ARBA00066938"/>
    </source>
</evidence>
<dbReference type="Pfam" id="PF07555">
    <property type="entry name" value="NAGidase"/>
    <property type="match status" value="1"/>
</dbReference>
<organism evidence="9 10">
    <name type="scientific">Caenorhabditis bovis</name>
    <dbReference type="NCBI Taxonomy" id="2654633"/>
    <lineage>
        <taxon>Eukaryota</taxon>
        <taxon>Metazoa</taxon>
        <taxon>Ecdysozoa</taxon>
        <taxon>Nematoda</taxon>
        <taxon>Chromadorea</taxon>
        <taxon>Rhabditida</taxon>
        <taxon>Rhabditina</taxon>
        <taxon>Rhabditomorpha</taxon>
        <taxon>Rhabditoidea</taxon>
        <taxon>Rhabditidae</taxon>
        <taxon>Peloderinae</taxon>
        <taxon>Caenorhabditis</taxon>
    </lineage>
</organism>
<dbReference type="GO" id="GO:0016231">
    <property type="term" value="F:beta-N-acetylglucosaminidase activity"/>
    <property type="evidence" value="ECO:0007669"/>
    <property type="project" value="TreeGrafter"/>
</dbReference>
<protein>
    <recommendedName>
        <fullName evidence="6">protein O-GlcNAcase</fullName>
        <ecNumber evidence="6">3.2.1.169</ecNumber>
    </recommendedName>
    <alternativeName>
        <fullName evidence="3">Beta-N-acetylhexosaminidase</fullName>
    </alternativeName>
    <alternativeName>
        <fullName evidence="7">Beta-hexosaminidase</fullName>
    </alternativeName>
</protein>
<reference evidence="9 10" key="1">
    <citation type="submission" date="2020-04" db="EMBL/GenBank/DDBJ databases">
        <authorList>
            <person name="Laetsch R D."/>
            <person name="Stevens L."/>
            <person name="Kumar S."/>
            <person name="Blaxter L. M."/>
        </authorList>
    </citation>
    <scope>NUCLEOTIDE SEQUENCE [LARGE SCALE GENOMIC DNA]</scope>
</reference>
<dbReference type="PANTHER" id="PTHR13170">
    <property type="entry name" value="O-GLCNACASE"/>
    <property type="match status" value="1"/>
</dbReference>
<keyword evidence="1" id="KW-0378">Hydrolase</keyword>